<feature type="coiled-coil region" evidence="1">
    <location>
        <begin position="394"/>
        <end position="428"/>
    </location>
</feature>
<dbReference type="Pfam" id="PF07587">
    <property type="entry name" value="PSD1"/>
    <property type="match status" value="1"/>
</dbReference>
<dbReference type="InterPro" id="IPR037524">
    <property type="entry name" value="PA14/GLEYA"/>
</dbReference>
<dbReference type="GO" id="GO:0009055">
    <property type="term" value="F:electron transfer activity"/>
    <property type="evidence" value="ECO:0007669"/>
    <property type="project" value="InterPro"/>
</dbReference>
<dbReference type="Gene3D" id="3.90.182.10">
    <property type="entry name" value="Toxin - Anthrax Protective Antigen,domain 1"/>
    <property type="match status" value="1"/>
</dbReference>
<dbReference type="Pfam" id="PF07635">
    <property type="entry name" value="PSCyt1"/>
    <property type="match status" value="1"/>
</dbReference>
<evidence type="ECO:0000259" key="2">
    <source>
        <dbReference type="PROSITE" id="PS51820"/>
    </source>
</evidence>
<dbReference type="PANTHER" id="PTHR35889:SF3">
    <property type="entry name" value="F-BOX DOMAIN-CONTAINING PROTEIN"/>
    <property type="match status" value="1"/>
</dbReference>
<dbReference type="Pfam" id="PF07583">
    <property type="entry name" value="PSCyt2"/>
    <property type="match status" value="1"/>
</dbReference>
<dbReference type="STRING" id="530564.Psta_2491"/>
<keyword evidence="4" id="KW-1185">Reference proteome</keyword>
<dbReference type="SMART" id="SM00758">
    <property type="entry name" value="PA14"/>
    <property type="match status" value="1"/>
</dbReference>
<gene>
    <name evidence="3" type="ordered locus">Psta_2491</name>
</gene>
<dbReference type="InterPro" id="IPR011444">
    <property type="entry name" value="DUF1549"/>
</dbReference>
<dbReference type="Proteomes" id="UP000001887">
    <property type="component" value="Chromosome"/>
</dbReference>
<keyword evidence="1" id="KW-0175">Coiled coil</keyword>
<protein>
    <recommendedName>
        <fullName evidence="2">PA14 domain-containing protein</fullName>
    </recommendedName>
</protein>
<evidence type="ECO:0000256" key="1">
    <source>
        <dbReference type="SAM" id="Coils"/>
    </source>
</evidence>
<dbReference type="InterPro" id="IPR011658">
    <property type="entry name" value="PA14_dom"/>
</dbReference>
<organism evidence="3 4">
    <name type="scientific">Pirellula staleyi (strain ATCC 27377 / DSM 6068 / ICPB 4128)</name>
    <name type="common">Pirella staleyi</name>
    <dbReference type="NCBI Taxonomy" id="530564"/>
    <lineage>
        <taxon>Bacteria</taxon>
        <taxon>Pseudomonadati</taxon>
        <taxon>Planctomycetota</taxon>
        <taxon>Planctomycetia</taxon>
        <taxon>Pirellulales</taxon>
        <taxon>Pirellulaceae</taxon>
        <taxon>Pirellula</taxon>
    </lineage>
</organism>
<accession>D2R4U4</accession>
<evidence type="ECO:0000313" key="3">
    <source>
        <dbReference type="EMBL" id="ADB17160.1"/>
    </source>
</evidence>
<sequence length="977" mass="110268">MEAWPAHLHARLASFNFVGVLAAMRRLYLALPRLFATCLTLVVSTAFGQATEKPLDFNRDVQPILAKNCYQCHGPNDAEGGLRLNSQEASRAVLESGLKAIVPGKPDESELLRRVTSTDHSERMPPEGKGLSAAQVDTLKRWIASGAEWEQYWAFRPVVKPAVPEVTDKSWAKGPIDAFILAQLEAANLKPAPAADKVTLLRRITYDLTGLPPTWAEWEAFRDDSSPEAYEKVVDRLLASKHYGEHWARKWLDVVRYAETNSFERDNPKPHVWRYRDYVINAFNDDIPYTQFIREQLAGDELDNPTPESLIATGYYRLGLWDDEPADRELARFDELDDLVATTSQAFLGLTINCARCHDHKIDPLPQKDYYAMAAFFSNIRPMQTRGDHIEQVLFRTDADRQNYQNELENLQKQRDEFQARVAESEAKFRAALAAKNGEGKPDSSDLDSLRYSYYRESWDNLPDFAMFKAERSGDVPSKRFDISIADRPDAFGFVFEGTLNVPADGQYTFHLDSDDGSRLIVDGKELIKYDGIHGEGTVQKIEVALTQGQKPIKLEYFQRGGGRGLTMSWKGPNFDFRPLSATPDKQERIDIEQVINTQGESLLGRDAVREYRRLKREQNELRGRQVPADYALTITEYGHRGREMFLLERGNPQSPGPLVAPGFPGVLDSSVPAMPELPESAKTSGRRRILADWIASDKNLLTARVMVNRVWQHHFGRGIVRSPNNFGGLGTPPTHPQLLDWLAADLMEHDWRLKRLHKSMVMSNVYQMSSRPSADALEKDPANDLFSRFDMRRLGAEEVRDTLLATSGTLNTKMLGPSIYPEISAEVLAGQSVPGAGWQKSSPEEASRRSVYIHVKRSLLTPLLSAFDLPDPDFSCDSRFSTTQPAQSLAMLNGKFTGDMATAFAQRIAKEAGDDPKQRIAAAYRIALCREPSEVEIDRHLKLIDTLEKEHAQSKESAWRLFCLTVLNLNEYLYLD</sequence>
<evidence type="ECO:0000313" key="4">
    <source>
        <dbReference type="Proteomes" id="UP000001887"/>
    </source>
</evidence>
<dbReference type="SUPFAM" id="SSF56988">
    <property type="entry name" value="Anthrax protective antigen"/>
    <property type="match status" value="1"/>
</dbReference>
<dbReference type="AlphaFoldDB" id="D2R4U4"/>
<dbReference type="PANTHER" id="PTHR35889">
    <property type="entry name" value="CYCLOINULO-OLIGOSACCHARIDE FRUCTANOTRANSFERASE-RELATED"/>
    <property type="match status" value="1"/>
</dbReference>
<proteinExistence type="predicted"/>
<dbReference type="eggNOG" id="COG2010">
    <property type="taxonomic scope" value="Bacteria"/>
</dbReference>
<dbReference type="PROSITE" id="PS51820">
    <property type="entry name" value="PA14"/>
    <property type="match status" value="1"/>
</dbReference>
<dbReference type="Gene3D" id="1.10.760.10">
    <property type="entry name" value="Cytochrome c-like domain"/>
    <property type="match status" value="1"/>
</dbReference>
<feature type="domain" description="PA14" evidence="2">
    <location>
        <begin position="445"/>
        <end position="584"/>
    </location>
</feature>
<name>D2R4U4_PIRSD</name>
<dbReference type="InterPro" id="IPR022655">
    <property type="entry name" value="DUF1553"/>
</dbReference>
<reference evidence="3 4" key="1">
    <citation type="journal article" date="2009" name="Stand. Genomic Sci.">
        <title>Complete genome sequence of Pirellula staleyi type strain (ATCC 27377).</title>
        <authorList>
            <person name="Clum A."/>
            <person name="Tindall B.J."/>
            <person name="Sikorski J."/>
            <person name="Ivanova N."/>
            <person name="Mavrommatis K."/>
            <person name="Lucas S."/>
            <person name="Glavina del Rio T."/>
            <person name="Nolan M."/>
            <person name="Chen F."/>
            <person name="Tice H."/>
            <person name="Pitluck S."/>
            <person name="Cheng J.F."/>
            <person name="Chertkov O."/>
            <person name="Brettin T."/>
            <person name="Han C."/>
            <person name="Detter J.C."/>
            <person name="Kuske C."/>
            <person name="Bruce D."/>
            <person name="Goodwin L."/>
            <person name="Ovchinikova G."/>
            <person name="Pati A."/>
            <person name="Mikhailova N."/>
            <person name="Chen A."/>
            <person name="Palaniappan K."/>
            <person name="Land M."/>
            <person name="Hauser L."/>
            <person name="Chang Y.J."/>
            <person name="Jeffries C.D."/>
            <person name="Chain P."/>
            <person name="Rohde M."/>
            <person name="Goker M."/>
            <person name="Bristow J."/>
            <person name="Eisen J.A."/>
            <person name="Markowitz V."/>
            <person name="Hugenholtz P."/>
            <person name="Kyrpides N.C."/>
            <person name="Klenk H.P."/>
            <person name="Lapidus A."/>
        </authorList>
    </citation>
    <scope>NUCLEOTIDE SEQUENCE [LARGE SCALE GENOMIC DNA]</scope>
    <source>
        <strain evidence="4">ATCC 27377 / DSM 6068 / ICPB 4128</strain>
    </source>
</reference>
<dbReference type="GO" id="GO:0020037">
    <property type="term" value="F:heme binding"/>
    <property type="evidence" value="ECO:0007669"/>
    <property type="project" value="InterPro"/>
</dbReference>
<dbReference type="HOGENOM" id="CLU_005632_1_0_0"/>
<dbReference type="SUPFAM" id="SSF46626">
    <property type="entry name" value="Cytochrome c"/>
    <property type="match status" value="1"/>
</dbReference>
<dbReference type="InterPro" id="IPR036909">
    <property type="entry name" value="Cyt_c-like_dom_sf"/>
</dbReference>
<dbReference type="EMBL" id="CP001848">
    <property type="protein sequence ID" value="ADB17160.1"/>
    <property type="molecule type" value="Genomic_DNA"/>
</dbReference>
<dbReference type="InterPro" id="IPR011429">
    <property type="entry name" value="Cyt_c_Planctomycete-type"/>
</dbReference>
<dbReference type="Pfam" id="PF07691">
    <property type="entry name" value="PA14"/>
    <property type="match status" value="1"/>
</dbReference>
<dbReference type="KEGG" id="psl:Psta_2491"/>